<feature type="region of interest" description="Disordered" evidence="5">
    <location>
        <begin position="58"/>
        <end position="104"/>
    </location>
</feature>
<evidence type="ECO:0000256" key="3">
    <source>
        <dbReference type="ARBA" id="ARBA00023163"/>
    </source>
</evidence>
<dbReference type="SMART" id="SM00401">
    <property type="entry name" value="ZnF_GATA"/>
    <property type="match status" value="1"/>
</dbReference>
<dbReference type="Proteomes" id="UP000075243">
    <property type="component" value="Chromosome 8"/>
</dbReference>
<evidence type="ECO:0000259" key="6">
    <source>
        <dbReference type="PROSITE" id="PS50114"/>
    </source>
</evidence>
<dbReference type="GO" id="GO:0043565">
    <property type="term" value="F:sequence-specific DNA binding"/>
    <property type="evidence" value="ECO:0007669"/>
    <property type="project" value="InterPro"/>
</dbReference>
<dbReference type="Gene3D" id="3.30.50.10">
    <property type="entry name" value="Erythroid Transcription Factor GATA-1, subunit A"/>
    <property type="match status" value="1"/>
</dbReference>
<feature type="non-terminal residue" evidence="7">
    <location>
        <position position="1"/>
    </location>
</feature>
<gene>
    <name evidence="7" type="ORF">KK1_017710</name>
</gene>
<dbReference type="InterPro" id="IPR013088">
    <property type="entry name" value="Znf_NHR/GATA"/>
</dbReference>
<keyword evidence="1" id="KW-0805">Transcription regulation</keyword>
<proteinExistence type="predicted"/>
<dbReference type="EMBL" id="CM003610">
    <property type="protein sequence ID" value="KYP63144.1"/>
    <property type="molecule type" value="Genomic_DNA"/>
</dbReference>
<dbReference type="Gramene" id="C.cajan_17200.t">
    <property type="protein sequence ID" value="C.cajan_17200.t"/>
    <property type="gene ID" value="C.cajan_17200"/>
</dbReference>
<dbReference type="CDD" id="cd00202">
    <property type="entry name" value="ZnF_GATA"/>
    <property type="match status" value="1"/>
</dbReference>
<evidence type="ECO:0000313" key="7">
    <source>
        <dbReference type="EMBL" id="KYP63144.1"/>
    </source>
</evidence>
<evidence type="ECO:0000256" key="5">
    <source>
        <dbReference type="SAM" id="MobiDB-lite"/>
    </source>
</evidence>
<evidence type="ECO:0000256" key="4">
    <source>
        <dbReference type="PROSITE-ProRule" id="PRU00094"/>
    </source>
</evidence>
<accession>A0A151T809</accession>
<feature type="domain" description="GATA-type" evidence="6">
    <location>
        <begin position="1"/>
        <end position="26"/>
    </location>
</feature>
<dbReference type="InterPro" id="IPR000679">
    <property type="entry name" value="Znf_GATA"/>
</dbReference>
<dbReference type="InterPro" id="IPR044589">
    <property type="entry name" value="GATA26/27"/>
</dbReference>
<dbReference type="OMA" id="THSTPLW"/>
<evidence type="ECO:0000313" key="8">
    <source>
        <dbReference type="Proteomes" id="UP000075243"/>
    </source>
</evidence>
<keyword evidence="4" id="KW-0862">Zinc</keyword>
<feature type="compositionally biased region" description="Basic and acidic residues" evidence="5">
    <location>
        <begin position="81"/>
        <end position="95"/>
    </location>
</feature>
<name>A0A151T809_CAJCA</name>
<keyword evidence="8" id="KW-1185">Reference proteome</keyword>
<dbReference type="GO" id="GO:0008270">
    <property type="term" value="F:zinc ion binding"/>
    <property type="evidence" value="ECO:0007669"/>
    <property type="project" value="UniProtKB-KW"/>
</dbReference>
<dbReference type="STRING" id="3821.A0A151T809"/>
<organism evidence="7 8">
    <name type="scientific">Cajanus cajan</name>
    <name type="common">Pigeon pea</name>
    <name type="synonym">Cajanus indicus</name>
    <dbReference type="NCBI Taxonomy" id="3821"/>
    <lineage>
        <taxon>Eukaryota</taxon>
        <taxon>Viridiplantae</taxon>
        <taxon>Streptophyta</taxon>
        <taxon>Embryophyta</taxon>
        <taxon>Tracheophyta</taxon>
        <taxon>Spermatophyta</taxon>
        <taxon>Magnoliopsida</taxon>
        <taxon>eudicotyledons</taxon>
        <taxon>Gunneridae</taxon>
        <taxon>Pentapetalae</taxon>
        <taxon>rosids</taxon>
        <taxon>fabids</taxon>
        <taxon>Fabales</taxon>
        <taxon>Fabaceae</taxon>
        <taxon>Papilionoideae</taxon>
        <taxon>50 kb inversion clade</taxon>
        <taxon>NPAAA clade</taxon>
        <taxon>indigoferoid/millettioid clade</taxon>
        <taxon>Phaseoleae</taxon>
        <taxon>Cajanus</taxon>
    </lineage>
</organism>
<dbReference type="PROSITE" id="PS50114">
    <property type="entry name" value="GATA_ZN_FINGER_2"/>
    <property type="match status" value="1"/>
</dbReference>
<dbReference type="PANTHER" id="PTHR46855:SF21">
    <property type="entry name" value="GATA ZINC FINGER PROTEIN"/>
    <property type="match status" value="1"/>
</dbReference>
<keyword evidence="3" id="KW-0804">Transcription</keyword>
<dbReference type="AlphaFoldDB" id="A0A151T809"/>
<evidence type="ECO:0000256" key="2">
    <source>
        <dbReference type="ARBA" id="ARBA00023125"/>
    </source>
</evidence>
<evidence type="ECO:0000256" key="1">
    <source>
        <dbReference type="ARBA" id="ARBA00023015"/>
    </source>
</evidence>
<keyword evidence="4" id="KW-0479">Metal-binding</keyword>
<reference evidence="7 8" key="1">
    <citation type="journal article" date="2012" name="Nat. Biotechnol.">
        <title>Draft genome sequence of pigeonpea (Cajanus cajan), an orphan legume crop of resource-poor farmers.</title>
        <authorList>
            <person name="Varshney R.K."/>
            <person name="Chen W."/>
            <person name="Li Y."/>
            <person name="Bharti A.K."/>
            <person name="Saxena R.K."/>
            <person name="Schlueter J.A."/>
            <person name="Donoghue M.T."/>
            <person name="Azam S."/>
            <person name="Fan G."/>
            <person name="Whaley A.M."/>
            <person name="Farmer A.D."/>
            <person name="Sheridan J."/>
            <person name="Iwata A."/>
            <person name="Tuteja R."/>
            <person name="Penmetsa R.V."/>
            <person name="Wu W."/>
            <person name="Upadhyaya H.D."/>
            <person name="Yang S.P."/>
            <person name="Shah T."/>
            <person name="Saxena K.B."/>
            <person name="Michael T."/>
            <person name="McCombie W.R."/>
            <person name="Yang B."/>
            <person name="Zhang G."/>
            <person name="Yang H."/>
            <person name="Wang J."/>
            <person name="Spillane C."/>
            <person name="Cook D.R."/>
            <person name="May G.D."/>
            <person name="Xu X."/>
            <person name="Jackson S.A."/>
        </authorList>
    </citation>
    <scope>NUCLEOTIDE SEQUENCE [LARGE SCALE GENOMIC DNA]</scope>
    <source>
        <strain evidence="8">cv. Asha</strain>
    </source>
</reference>
<keyword evidence="4" id="KW-0863">Zinc-finger</keyword>
<dbReference type="PANTHER" id="PTHR46855">
    <property type="entry name" value="OSJNBB0038F03.10 PROTEIN"/>
    <property type="match status" value="1"/>
</dbReference>
<dbReference type="GO" id="GO:0006355">
    <property type="term" value="P:regulation of DNA-templated transcription"/>
    <property type="evidence" value="ECO:0007669"/>
    <property type="project" value="InterPro"/>
</dbReference>
<sequence length="174" mass="19555">TPLWRNGPAEKPTLCNACGSRYKLKGHLDNYLPKNVQFQPLLKNLKNVHADGSHVNVENELSNNVPPTDHDDENSNNSSPDFHHISVQDFGEKVPSRKRSPVEYRQMSPMEKFQKQLLRLYECQRKSNESPPEESLLVDNVNNFIPSNEIGLGAMLLVTDAASAECSSIDNQAQ</sequence>
<dbReference type="SUPFAM" id="SSF57716">
    <property type="entry name" value="Glucocorticoid receptor-like (DNA-binding domain)"/>
    <property type="match status" value="1"/>
</dbReference>
<keyword evidence="2" id="KW-0238">DNA-binding</keyword>
<protein>
    <submittedName>
        <fullName evidence="7">GATA transcription factor 28</fullName>
    </submittedName>
</protein>
<dbReference type="Pfam" id="PF00320">
    <property type="entry name" value="GATA"/>
    <property type="match status" value="1"/>
</dbReference>